<sequence length="534" mass="58224">MAAESSAAAAPYVVRAQLPELTPEFLARYYPRGVGVVHVELLHRHGERTPIAHRVPELMPKNWNFCALGNQLQKDFLAAVGLHVSGAATVAGERREQDGKRRRQIFALDSSRDGASVLGANGATAQHADDRSRRTSATCDYGQLTDLGRQSMTGLGAHVRALYVDALGFLPPTLAPGRIADVLRLRATMYTRTFESLQHALGGLYPHLPVGAPVFRVAVRPPERDNMFPDFGCENMSRMFAQLNAMATKRHAPELAQLREDIGKIPALQSFCETDLKTGGGRMAISLMDVLGTMRAHGLPLPDAINDAFLARLERLAAVEFLASGWHSVALTRMQLGRLVNELAENVAHAVEADRGNARDTQPRLGIRSGHDTSLAGLLAMFGHDASQPTGQMPADFVWPPFASSIRVELLKDTTTPSPAIQPAWEHEQADHADNRAQIPPDRRARPVGVADSLYRWAPGVGPSAQAHPRATHGYYVRVWYNDRALRLPTCRDPGAHHAGLGPSACTLDGFFKQIARFAASDDEARRECQAATE</sequence>
<keyword evidence="2" id="KW-1185">Reference proteome</keyword>
<evidence type="ECO:0000313" key="1">
    <source>
        <dbReference type="EMBL" id="KAJ2772730.1"/>
    </source>
</evidence>
<dbReference type="Proteomes" id="UP001140234">
    <property type="component" value="Unassembled WGS sequence"/>
</dbReference>
<accession>A0ACC1K498</accession>
<organism evidence="1 2">
    <name type="scientific">Coemansia nantahalensis</name>
    <dbReference type="NCBI Taxonomy" id="2789366"/>
    <lineage>
        <taxon>Eukaryota</taxon>
        <taxon>Fungi</taxon>
        <taxon>Fungi incertae sedis</taxon>
        <taxon>Zoopagomycota</taxon>
        <taxon>Kickxellomycotina</taxon>
        <taxon>Kickxellomycetes</taxon>
        <taxon>Kickxellales</taxon>
        <taxon>Kickxellaceae</taxon>
        <taxon>Coemansia</taxon>
    </lineage>
</organism>
<protein>
    <submittedName>
        <fullName evidence="1">Uncharacterized protein</fullName>
    </submittedName>
</protein>
<dbReference type="EMBL" id="JANBUJ010000325">
    <property type="protein sequence ID" value="KAJ2772730.1"/>
    <property type="molecule type" value="Genomic_DNA"/>
</dbReference>
<reference evidence="1" key="1">
    <citation type="submission" date="2022-07" db="EMBL/GenBank/DDBJ databases">
        <title>Phylogenomic reconstructions and comparative analyses of Kickxellomycotina fungi.</title>
        <authorList>
            <person name="Reynolds N.K."/>
            <person name="Stajich J.E."/>
            <person name="Barry K."/>
            <person name="Grigoriev I.V."/>
            <person name="Crous P."/>
            <person name="Smith M.E."/>
        </authorList>
    </citation>
    <scope>NUCLEOTIDE SEQUENCE</scope>
    <source>
        <strain evidence="1">CBS 109366</strain>
    </source>
</reference>
<name>A0ACC1K498_9FUNG</name>
<proteinExistence type="predicted"/>
<evidence type="ECO:0000313" key="2">
    <source>
        <dbReference type="Proteomes" id="UP001140234"/>
    </source>
</evidence>
<gene>
    <name evidence="1" type="ORF">IWQ57_001640</name>
</gene>
<comment type="caution">
    <text evidence="1">The sequence shown here is derived from an EMBL/GenBank/DDBJ whole genome shotgun (WGS) entry which is preliminary data.</text>
</comment>